<organism evidence="2">
    <name type="scientific">Anthurium amnicola</name>
    <dbReference type="NCBI Taxonomy" id="1678845"/>
    <lineage>
        <taxon>Eukaryota</taxon>
        <taxon>Viridiplantae</taxon>
        <taxon>Streptophyta</taxon>
        <taxon>Embryophyta</taxon>
        <taxon>Tracheophyta</taxon>
        <taxon>Spermatophyta</taxon>
        <taxon>Magnoliopsida</taxon>
        <taxon>Liliopsida</taxon>
        <taxon>Araceae</taxon>
        <taxon>Pothoideae</taxon>
        <taxon>Potheae</taxon>
        <taxon>Anthurium</taxon>
    </lineage>
</organism>
<proteinExistence type="predicted"/>
<keyword evidence="1" id="KW-0732">Signal</keyword>
<reference evidence="2" key="1">
    <citation type="submission" date="2015-07" db="EMBL/GenBank/DDBJ databases">
        <title>Transcriptome Assembly of Anthurium amnicola.</title>
        <authorList>
            <person name="Suzuki J."/>
        </authorList>
    </citation>
    <scope>NUCLEOTIDE SEQUENCE</scope>
</reference>
<evidence type="ECO:0000256" key="1">
    <source>
        <dbReference type="SAM" id="SignalP"/>
    </source>
</evidence>
<dbReference type="SUPFAM" id="SSF56634">
    <property type="entry name" value="Heme-dependent catalase-like"/>
    <property type="match status" value="1"/>
</dbReference>
<sequence>MSKILLLACFVVLAFAQTIPDGTPRLSGGAYITTDCQNLVLGQEAPFPNGYLDEVNNYLYPNIRLLQSQRDLPGYYRRTFHFPTIGCVNATFNVVNPLPAGISNTGIFQAGASYPLLMRFSGFNQNQQNATGGDTKGLALKLYNVPGTKLLPGFNNDNHHDFVFNAAPVFTPNNETVFSALVMSQTQLGGGGNQQKAQFGVFYPLAQTRSNNEHVNNTVSTVLQMPFYAISPFKFGLAALPSPAVKYRVFPCNGIVGPALNGTYGPSATYLTDDMTARLQNSSYCFNFQVQFQKDACKQPINDFGVEWLEADTPYITIATINIPIQTVLTDNDNTCKHAAFNVWRVLPEHRPLGSLNRARLFAMMNSHNQRLSLDNVIEPVTGQIHPPFQFWLPNEIGINANFTPANIKVNFPANPVLYTGGPSSVVYTTQTASTKTGSASVVASSFLVLLALLALVF</sequence>
<gene>
    <name evidence="2" type="primary">NGR_a03210_1</name>
    <name evidence="2" type="ORF">g.122114</name>
</gene>
<accession>A0A1D1Z4V1</accession>
<feature type="signal peptide" evidence="1">
    <location>
        <begin position="1"/>
        <end position="16"/>
    </location>
</feature>
<dbReference type="EMBL" id="GDJX01006003">
    <property type="protein sequence ID" value="JAT61933.1"/>
    <property type="molecule type" value="Transcribed_RNA"/>
</dbReference>
<evidence type="ECO:0000313" key="2">
    <source>
        <dbReference type="EMBL" id="JAT61933.1"/>
    </source>
</evidence>
<name>A0A1D1Z4V1_9ARAE</name>
<protein>
    <submittedName>
        <fullName evidence="2">Uncharacterized protein y4iL</fullName>
    </submittedName>
</protein>
<feature type="chain" id="PRO_5008900717" evidence="1">
    <location>
        <begin position="17"/>
        <end position="458"/>
    </location>
</feature>
<dbReference type="Gene3D" id="2.40.180.10">
    <property type="entry name" value="Catalase core domain"/>
    <property type="match status" value="1"/>
</dbReference>
<dbReference type="InterPro" id="IPR020835">
    <property type="entry name" value="Catalase_sf"/>
</dbReference>
<dbReference type="AlphaFoldDB" id="A0A1D1Z4V1"/>
<dbReference type="GO" id="GO:0020037">
    <property type="term" value="F:heme binding"/>
    <property type="evidence" value="ECO:0007669"/>
    <property type="project" value="InterPro"/>
</dbReference>